<name>A0A5D6WAK1_9FIRM</name>
<protein>
    <recommendedName>
        <fullName evidence="1">Bbp19-like phage domain-containing protein</fullName>
    </recommendedName>
</protein>
<proteinExistence type="predicted"/>
<comment type="caution">
    <text evidence="2">The sequence shown here is derived from an EMBL/GenBank/DDBJ whole genome shotgun (WGS) entry which is preliminary data.</text>
</comment>
<dbReference type="Proteomes" id="UP000323646">
    <property type="component" value="Unassembled WGS sequence"/>
</dbReference>
<accession>A0A5D6WAK1</accession>
<reference evidence="2 3" key="1">
    <citation type="submission" date="2019-08" db="EMBL/GenBank/DDBJ databases">
        <title>Selenomonas sp. mPRGC5 and Selenomonas sp. mPRGC8 isolated from ruminal fluid of dairy goat (Capra hircus).</title>
        <authorList>
            <person name="Poothong S."/>
            <person name="Nuengjamnong C."/>
            <person name="Tanasupawat S."/>
        </authorList>
    </citation>
    <scope>NUCLEOTIDE SEQUENCE [LARGE SCALE GENOMIC DNA]</scope>
    <source>
        <strain evidence="3">mPRGC5</strain>
    </source>
</reference>
<dbReference type="InterPro" id="IPR057447">
    <property type="entry name" value="Bbp19-like_phage"/>
</dbReference>
<feature type="domain" description="Bbp19-like phage" evidence="1">
    <location>
        <begin position="29"/>
        <end position="75"/>
    </location>
</feature>
<keyword evidence="3" id="KW-1185">Reference proteome</keyword>
<dbReference type="AlphaFoldDB" id="A0A5D6WAK1"/>
<sequence>MYMTPAEKAAERAERKMMQKDREGLEYILSDEKGRWFLMRLFERCHLLASTWPDADHTNRMILHEGERRVALQVEQSIIDIGGLSLKQKAEKEYYEWMKSQQNLIDAAETERKE</sequence>
<dbReference type="OrthoDB" id="3035677at2"/>
<gene>
    <name evidence="2" type="ORF">FZ040_02605</name>
</gene>
<dbReference type="RefSeq" id="WP_149170565.1">
    <property type="nucleotide sequence ID" value="NZ_VTOY01000001.1"/>
</dbReference>
<evidence type="ECO:0000313" key="2">
    <source>
        <dbReference type="EMBL" id="TYZ24946.1"/>
    </source>
</evidence>
<evidence type="ECO:0000313" key="3">
    <source>
        <dbReference type="Proteomes" id="UP000323646"/>
    </source>
</evidence>
<dbReference type="Pfam" id="PF25181">
    <property type="entry name" value="Phage_Bbp19"/>
    <property type="match status" value="1"/>
</dbReference>
<evidence type="ECO:0000259" key="1">
    <source>
        <dbReference type="Pfam" id="PF25181"/>
    </source>
</evidence>
<organism evidence="2 3">
    <name type="scientific">Selenomonas ruminis</name>
    <dbReference type="NCBI Taxonomy" id="2593411"/>
    <lineage>
        <taxon>Bacteria</taxon>
        <taxon>Bacillati</taxon>
        <taxon>Bacillota</taxon>
        <taxon>Negativicutes</taxon>
        <taxon>Selenomonadales</taxon>
        <taxon>Selenomonadaceae</taxon>
        <taxon>Selenomonas</taxon>
    </lineage>
</organism>
<dbReference type="EMBL" id="VTOY01000001">
    <property type="protein sequence ID" value="TYZ24946.1"/>
    <property type="molecule type" value="Genomic_DNA"/>
</dbReference>